<evidence type="ECO:0000313" key="5">
    <source>
        <dbReference type="EMBL" id="GAA0779152.1"/>
    </source>
</evidence>
<protein>
    <submittedName>
        <fullName evidence="5">Molecular chaperone HtpG</fullName>
    </submittedName>
</protein>
<keyword evidence="2" id="KW-0547">Nucleotide-binding</keyword>
<dbReference type="Pfam" id="PF13589">
    <property type="entry name" value="HATPase_c_3"/>
    <property type="match status" value="1"/>
</dbReference>
<keyword evidence="3" id="KW-0067">ATP-binding</keyword>
<accession>A0ABN1KYQ9</accession>
<dbReference type="SUPFAM" id="SSF55874">
    <property type="entry name" value="ATPase domain of HSP90 chaperone/DNA topoisomerase II/histidine kinase"/>
    <property type="match status" value="1"/>
</dbReference>
<keyword evidence="6" id="KW-1185">Reference proteome</keyword>
<dbReference type="InterPro" id="IPR020575">
    <property type="entry name" value="Hsp90_N"/>
</dbReference>
<dbReference type="RefSeq" id="WP_343828045.1">
    <property type="nucleotide sequence ID" value="NZ_BAAACI010000011.1"/>
</dbReference>
<proteinExistence type="inferred from homology"/>
<dbReference type="InterPro" id="IPR020568">
    <property type="entry name" value="Ribosomal_Su5_D2-typ_SF"/>
</dbReference>
<dbReference type="InterPro" id="IPR001404">
    <property type="entry name" value="Hsp90_fam"/>
</dbReference>
<dbReference type="InterPro" id="IPR036890">
    <property type="entry name" value="HATPase_C_sf"/>
</dbReference>
<evidence type="ECO:0000256" key="1">
    <source>
        <dbReference type="ARBA" id="ARBA00008239"/>
    </source>
</evidence>
<gene>
    <name evidence="5" type="primary">htpG</name>
    <name evidence="5" type="ORF">GCM10008908_37250</name>
</gene>
<comment type="similarity">
    <text evidence="1">Belongs to the heat shock protein 90 family.</text>
</comment>
<evidence type="ECO:0000256" key="4">
    <source>
        <dbReference type="ARBA" id="ARBA00023186"/>
    </source>
</evidence>
<dbReference type="NCBIfam" id="NF003555">
    <property type="entry name" value="PRK05218.1"/>
    <property type="match status" value="1"/>
</dbReference>
<dbReference type="Gene3D" id="3.30.230.80">
    <property type="match status" value="1"/>
</dbReference>
<dbReference type="PANTHER" id="PTHR11528">
    <property type="entry name" value="HEAT SHOCK PROTEIN 90 FAMILY MEMBER"/>
    <property type="match status" value="1"/>
</dbReference>
<keyword evidence="4" id="KW-0143">Chaperone</keyword>
<dbReference type="Gene3D" id="3.40.50.11260">
    <property type="match status" value="1"/>
</dbReference>
<name>A0ABN1KYQ9_CLOSU</name>
<dbReference type="SUPFAM" id="SSF54211">
    <property type="entry name" value="Ribosomal protein S5 domain 2-like"/>
    <property type="match status" value="1"/>
</dbReference>
<dbReference type="Gene3D" id="3.30.565.10">
    <property type="entry name" value="Histidine kinase-like ATPase, C-terminal domain"/>
    <property type="match status" value="1"/>
</dbReference>
<dbReference type="PIRSF" id="PIRSF002583">
    <property type="entry name" value="Hsp90"/>
    <property type="match status" value="1"/>
</dbReference>
<evidence type="ECO:0000256" key="3">
    <source>
        <dbReference type="ARBA" id="ARBA00022840"/>
    </source>
</evidence>
<dbReference type="CDD" id="cd16927">
    <property type="entry name" value="HATPase_Hsp90-like"/>
    <property type="match status" value="1"/>
</dbReference>
<evidence type="ECO:0000313" key="6">
    <source>
        <dbReference type="Proteomes" id="UP001501047"/>
    </source>
</evidence>
<sequence length="621" mass="72348">MLKENGNISIHTENIMPIIKKWLYSDKDIFVRELISNGCDAISKLERLVTFGEATVKESNYEVTVSLNKDEKTIKFKDNGIGMTSEEVKKYINQVAFSGAEEFLSKYKDKIDEGKGIIGHFGLGFYSAFMVSEKVEIDTLSYKEGEEAVKWICDGGTEYEIESSERNSRGTTITLHISEDSNEFLDYYKLRQIIKKHCNFFPVEIYLIDENEKKDEKDSEENIEKTPLNDTKPLWMKAPKDCTDEEYKEFYRKVFNEYNDPLFWIHMNVDYPFNLKGILYFPKLKHEFEATEGEVKLYNKQVFVADNIKEVIPEFLLLLKGVIDCEDIPLNVSRSFLQKDNNVSKVSRHIVNKVADKLTSLFKNHRDEYNDFWKDINIFIKYGCLRDEKFYEKVKDIIIFKTTNEDHVTLTQYLENNKENHDKKVIYVNDEKQQSQYIKILKDNGLEAVVLNTTLDSHFITLMESKEEGVQFSRIDSDLTEILKTDLKNENQEENDKVEEIFKNSINKKELKISIEPIKTEEVPAMITLSEQSRRMAEMSVMFGGGDMSMFPKEETLVINSTNSLIKKLFNLSKDENKKDLVNDICNHVYDLAMISHGQLDAEEMANFIKRSNDLLGRLIQ</sequence>
<organism evidence="5 6">
    <name type="scientific">Clostridium subterminale</name>
    <dbReference type="NCBI Taxonomy" id="1550"/>
    <lineage>
        <taxon>Bacteria</taxon>
        <taxon>Bacillati</taxon>
        <taxon>Bacillota</taxon>
        <taxon>Clostridia</taxon>
        <taxon>Eubacteriales</taxon>
        <taxon>Clostridiaceae</taxon>
        <taxon>Clostridium</taxon>
    </lineage>
</organism>
<dbReference type="EMBL" id="BAAACI010000011">
    <property type="protein sequence ID" value="GAA0779152.1"/>
    <property type="molecule type" value="Genomic_DNA"/>
</dbReference>
<dbReference type="InterPro" id="IPR037196">
    <property type="entry name" value="HSP90_C"/>
</dbReference>
<comment type="caution">
    <text evidence="5">The sequence shown here is derived from an EMBL/GenBank/DDBJ whole genome shotgun (WGS) entry which is preliminary data.</text>
</comment>
<dbReference type="PRINTS" id="PR00775">
    <property type="entry name" value="HEATSHOCK90"/>
</dbReference>
<dbReference type="Proteomes" id="UP001501047">
    <property type="component" value="Unassembled WGS sequence"/>
</dbReference>
<dbReference type="Gene3D" id="1.20.120.790">
    <property type="entry name" value="Heat shock protein 90, C-terminal domain"/>
    <property type="match status" value="1"/>
</dbReference>
<evidence type="ECO:0000256" key="2">
    <source>
        <dbReference type="ARBA" id="ARBA00022741"/>
    </source>
</evidence>
<dbReference type="SUPFAM" id="SSF110942">
    <property type="entry name" value="HSP90 C-terminal domain"/>
    <property type="match status" value="1"/>
</dbReference>
<reference evidence="5 6" key="1">
    <citation type="journal article" date="2019" name="Int. J. Syst. Evol. Microbiol.">
        <title>The Global Catalogue of Microorganisms (GCM) 10K type strain sequencing project: providing services to taxonomists for standard genome sequencing and annotation.</title>
        <authorList>
            <consortium name="The Broad Institute Genomics Platform"/>
            <consortium name="The Broad Institute Genome Sequencing Center for Infectious Disease"/>
            <person name="Wu L."/>
            <person name="Ma J."/>
        </authorList>
    </citation>
    <scope>NUCLEOTIDE SEQUENCE [LARGE SCALE GENOMIC DNA]</scope>
    <source>
        <strain evidence="5 6">JCM 1417</strain>
    </source>
</reference>
<dbReference type="Pfam" id="PF00183">
    <property type="entry name" value="HSP90"/>
    <property type="match status" value="1"/>
</dbReference>